<protein>
    <submittedName>
        <fullName evidence="1">Uncharacterized protein</fullName>
    </submittedName>
</protein>
<dbReference type="EMBL" id="LN854183">
    <property type="protein sequence ID" value="CRY97666.1"/>
    <property type="molecule type" value="Genomic_DNA"/>
</dbReference>
<name>A0A0H5Q6K4_9ZZZZ</name>
<sequence>MIIPPGYGSAAFILSGAVGTPDYVTTCGVDLSGAGGAWTDAANQLFRCYQYSLLNRTLSAYDLEKVVLAVGNDGPGGAVVSDLTAVAGSRSGSGEPIAMAPILRKSTNVLGRPGRGRMFIPGALGDDETDSNGDISTAVRDALQTAAEGFHDLLTTTTERSSELYPAALIDVPFNPVLLHSTVMLPTAIEGFSIAPKVGWIRKRLR</sequence>
<reference evidence="1" key="1">
    <citation type="submission" date="2015-06" db="EMBL/GenBank/DDBJ databases">
        <authorList>
            <person name="Joergensen T."/>
        </authorList>
    </citation>
    <scope>NUCLEOTIDE SEQUENCE</scope>
    <source>
        <strain evidence="1">RGFK1680</strain>
    </source>
</reference>
<dbReference type="AlphaFoldDB" id="A0A0H5Q6K4"/>
<accession>A0A0H5Q6K4</accession>
<organism evidence="1">
    <name type="scientific">uncultured prokaryote</name>
    <dbReference type="NCBI Taxonomy" id="198431"/>
    <lineage>
        <taxon>unclassified sequences</taxon>
        <taxon>environmental samples</taxon>
    </lineage>
</organism>
<proteinExistence type="predicted"/>
<reference evidence="1" key="2">
    <citation type="submission" date="2015-07" db="EMBL/GenBank/DDBJ databases">
        <title>Plasmids, circular viruses and viroids from rat gut.</title>
        <authorList>
            <person name="Jorgensen T.J."/>
            <person name="Hansen M.A."/>
            <person name="Xu Z."/>
            <person name="Tabak M.A."/>
            <person name="Sorensen S.J."/>
            <person name="Hansen L.H."/>
        </authorList>
    </citation>
    <scope>NUCLEOTIDE SEQUENCE</scope>
    <source>
        <strain evidence="1">RGFK1680</strain>
    </source>
</reference>
<evidence type="ECO:0000313" key="1">
    <source>
        <dbReference type="EMBL" id="CRY97666.1"/>
    </source>
</evidence>